<name>A0AA47PBG9_MERPO</name>
<keyword evidence="1" id="KW-0479">Metal-binding</keyword>
<dbReference type="Pfam" id="PF00098">
    <property type="entry name" value="zf-CCHC"/>
    <property type="match status" value="1"/>
</dbReference>
<feature type="compositionally biased region" description="Basic and acidic residues" evidence="2">
    <location>
        <begin position="135"/>
        <end position="148"/>
    </location>
</feature>
<evidence type="ECO:0000256" key="1">
    <source>
        <dbReference type="PROSITE-ProRule" id="PRU00047"/>
    </source>
</evidence>
<dbReference type="InterPro" id="IPR001878">
    <property type="entry name" value="Znf_CCHC"/>
</dbReference>
<feature type="compositionally biased region" description="Acidic residues" evidence="2">
    <location>
        <begin position="209"/>
        <end position="218"/>
    </location>
</feature>
<dbReference type="Proteomes" id="UP001174136">
    <property type="component" value="Unassembled WGS sequence"/>
</dbReference>
<protein>
    <recommendedName>
        <fullName evidence="3">CCHC-type domain-containing protein</fullName>
    </recommendedName>
</protein>
<evidence type="ECO:0000313" key="4">
    <source>
        <dbReference type="EMBL" id="KAK0153322.1"/>
    </source>
</evidence>
<feature type="compositionally biased region" description="Acidic residues" evidence="2">
    <location>
        <begin position="187"/>
        <end position="202"/>
    </location>
</feature>
<feature type="compositionally biased region" description="Low complexity" evidence="2">
    <location>
        <begin position="175"/>
        <end position="186"/>
    </location>
</feature>
<dbReference type="AlphaFoldDB" id="A0AA47PBG9"/>
<dbReference type="SUPFAM" id="SSF57756">
    <property type="entry name" value="Retrovirus zinc finger-like domains"/>
    <property type="match status" value="1"/>
</dbReference>
<dbReference type="EMBL" id="JAOPHQ010000854">
    <property type="protein sequence ID" value="KAK0153322.1"/>
    <property type="molecule type" value="Genomic_DNA"/>
</dbReference>
<feature type="domain" description="CCHC-type" evidence="3">
    <location>
        <begin position="117"/>
        <end position="130"/>
    </location>
</feature>
<keyword evidence="1" id="KW-0863">Zinc-finger</keyword>
<gene>
    <name evidence="4" type="ORF">N1851_005004</name>
</gene>
<proteinExistence type="predicted"/>
<evidence type="ECO:0000259" key="3">
    <source>
        <dbReference type="PROSITE" id="PS50158"/>
    </source>
</evidence>
<feature type="compositionally biased region" description="Basic and acidic residues" evidence="2">
    <location>
        <begin position="249"/>
        <end position="264"/>
    </location>
</feature>
<organism evidence="4 5">
    <name type="scientific">Merluccius polli</name>
    <name type="common">Benguela hake</name>
    <name type="synonym">Merluccius cadenati</name>
    <dbReference type="NCBI Taxonomy" id="89951"/>
    <lineage>
        <taxon>Eukaryota</taxon>
        <taxon>Metazoa</taxon>
        <taxon>Chordata</taxon>
        <taxon>Craniata</taxon>
        <taxon>Vertebrata</taxon>
        <taxon>Euteleostomi</taxon>
        <taxon>Actinopterygii</taxon>
        <taxon>Neopterygii</taxon>
        <taxon>Teleostei</taxon>
        <taxon>Neoteleostei</taxon>
        <taxon>Acanthomorphata</taxon>
        <taxon>Zeiogadaria</taxon>
        <taxon>Gadariae</taxon>
        <taxon>Gadiformes</taxon>
        <taxon>Gadoidei</taxon>
        <taxon>Merlucciidae</taxon>
        <taxon>Merluccius</taxon>
    </lineage>
</organism>
<dbReference type="GO" id="GO:0003676">
    <property type="term" value="F:nucleic acid binding"/>
    <property type="evidence" value="ECO:0007669"/>
    <property type="project" value="InterPro"/>
</dbReference>
<evidence type="ECO:0000256" key="2">
    <source>
        <dbReference type="SAM" id="MobiDB-lite"/>
    </source>
</evidence>
<dbReference type="InterPro" id="IPR036875">
    <property type="entry name" value="Znf_CCHC_sf"/>
</dbReference>
<dbReference type="GO" id="GO:0008270">
    <property type="term" value="F:zinc ion binding"/>
    <property type="evidence" value="ECO:0007669"/>
    <property type="project" value="UniProtKB-KW"/>
</dbReference>
<accession>A0AA47PBG9</accession>
<keyword evidence="5" id="KW-1185">Reference proteome</keyword>
<comment type="caution">
    <text evidence="4">The sequence shown here is derived from an EMBL/GenBank/DDBJ whole genome shotgun (WGS) entry which is preliminary data.</text>
</comment>
<reference evidence="4" key="1">
    <citation type="journal article" date="2023" name="Front. Mar. Sci.">
        <title>A new Merluccius polli reference genome to investigate the effects of global change in West African waters.</title>
        <authorList>
            <person name="Mateo J.L."/>
            <person name="Blanco-Fernandez C."/>
            <person name="Garcia-Vazquez E."/>
            <person name="Machado-Schiaffino G."/>
        </authorList>
    </citation>
    <scope>NUCLEOTIDE SEQUENCE</scope>
    <source>
        <strain evidence="4">C29</strain>
        <tissue evidence="4">Fin</tissue>
    </source>
</reference>
<dbReference type="Gene3D" id="4.10.60.10">
    <property type="entry name" value="Zinc finger, CCHC-type"/>
    <property type="match status" value="1"/>
</dbReference>
<sequence>MADQEKTATTVVATSASINSYRPPVTSHCRATAWERQVYRGLYTTEEEIKVKLNLWGVSAVSPFKRRMWPGTQIADGTRFVRVKFNNTVHCTFGLSTTDRLCFEPGHILRDCPEFTCFKCHKQGHYARECVSGDGRAREEGGDEERHAGAGGDGSEDEAEDVGARSTDTDDREAGSGAVMSGVAAEQEGEGDGGSGEQEDGAESSSSGEMEEEEEQTGESEMVVELSPEQQHPTVAGSGEEGDVGASAAKDRRAQDGQGGRDSEFSLFSEGIDSEENVLLRVSPLRKRLPGRRSAMKAVKLKEKKK</sequence>
<dbReference type="PROSITE" id="PS50158">
    <property type="entry name" value="ZF_CCHC"/>
    <property type="match status" value="1"/>
</dbReference>
<dbReference type="SMART" id="SM00343">
    <property type="entry name" value="ZnF_C2HC"/>
    <property type="match status" value="2"/>
</dbReference>
<evidence type="ECO:0000313" key="5">
    <source>
        <dbReference type="Proteomes" id="UP001174136"/>
    </source>
</evidence>
<feature type="region of interest" description="Disordered" evidence="2">
    <location>
        <begin position="132"/>
        <end position="271"/>
    </location>
</feature>
<keyword evidence="1" id="KW-0862">Zinc</keyword>